<proteinExistence type="predicted"/>
<dbReference type="SMART" id="SM00479">
    <property type="entry name" value="EXOIII"/>
    <property type="match status" value="1"/>
</dbReference>
<evidence type="ECO:0000256" key="6">
    <source>
        <dbReference type="ARBA" id="ARBA00023242"/>
    </source>
</evidence>
<dbReference type="FunFam" id="3.30.420.10:FF:000007">
    <property type="entry name" value="Interferon-stimulated exonuclease gene 20"/>
    <property type="match status" value="1"/>
</dbReference>
<organism evidence="9 10">
    <name type="scientific">Owenia fusiformis</name>
    <name type="common">Polychaete worm</name>
    <dbReference type="NCBI Taxonomy" id="6347"/>
    <lineage>
        <taxon>Eukaryota</taxon>
        <taxon>Metazoa</taxon>
        <taxon>Spiralia</taxon>
        <taxon>Lophotrochozoa</taxon>
        <taxon>Annelida</taxon>
        <taxon>Polychaeta</taxon>
        <taxon>Sedentaria</taxon>
        <taxon>Canalipalpata</taxon>
        <taxon>Sabellida</taxon>
        <taxon>Oweniida</taxon>
        <taxon>Oweniidae</taxon>
        <taxon>Owenia</taxon>
    </lineage>
</organism>
<keyword evidence="4" id="KW-0378">Hydrolase</keyword>
<evidence type="ECO:0000313" key="10">
    <source>
        <dbReference type="Proteomes" id="UP000749559"/>
    </source>
</evidence>
<evidence type="ECO:0000256" key="8">
    <source>
        <dbReference type="SAM" id="MobiDB-lite"/>
    </source>
</evidence>
<keyword evidence="2" id="KW-0698">rRNA processing</keyword>
<dbReference type="InterPro" id="IPR036397">
    <property type="entry name" value="RNaseH_sf"/>
</dbReference>
<dbReference type="GO" id="GO:0003676">
    <property type="term" value="F:nucleic acid binding"/>
    <property type="evidence" value="ECO:0007669"/>
    <property type="project" value="InterPro"/>
</dbReference>
<dbReference type="PANTHER" id="PTHR12801:SF45">
    <property type="entry name" value="RNA EXONUCLEASE 4"/>
    <property type="match status" value="1"/>
</dbReference>
<dbReference type="InterPro" id="IPR013520">
    <property type="entry name" value="Ribonucl_H"/>
</dbReference>
<dbReference type="PANTHER" id="PTHR12801">
    <property type="entry name" value="RNA EXONUCLEASE REXO1 / RECO3 FAMILY MEMBER-RELATED"/>
    <property type="match status" value="1"/>
</dbReference>
<evidence type="ECO:0000256" key="3">
    <source>
        <dbReference type="ARBA" id="ARBA00022722"/>
    </source>
</evidence>
<protein>
    <submittedName>
        <fullName evidence="9">Uncharacterized protein</fullName>
    </submittedName>
</protein>
<reference evidence="9" key="1">
    <citation type="submission" date="2022-03" db="EMBL/GenBank/DDBJ databases">
        <authorList>
            <person name="Martin C."/>
        </authorList>
    </citation>
    <scope>NUCLEOTIDE SEQUENCE</scope>
</reference>
<keyword evidence="6" id="KW-0539">Nucleus</keyword>
<feature type="region of interest" description="Disordered" evidence="8">
    <location>
        <begin position="309"/>
        <end position="366"/>
    </location>
</feature>
<evidence type="ECO:0000256" key="1">
    <source>
        <dbReference type="ARBA" id="ARBA00004123"/>
    </source>
</evidence>
<evidence type="ECO:0000256" key="4">
    <source>
        <dbReference type="ARBA" id="ARBA00022801"/>
    </source>
</evidence>
<dbReference type="InterPro" id="IPR047021">
    <property type="entry name" value="REXO1/3/4-like"/>
</dbReference>
<gene>
    <name evidence="9" type="ORF">OFUS_LOCUS15112</name>
</gene>
<dbReference type="Gene3D" id="3.30.420.10">
    <property type="entry name" value="Ribonuclease H-like superfamily/Ribonuclease H"/>
    <property type="match status" value="1"/>
</dbReference>
<dbReference type="Pfam" id="PF00929">
    <property type="entry name" value="RNase_T"/>
    <property type="match status" value="1"/>
</dbReference>
<keyword evidence="3" id="KW-0540">Nuclease</keyword>
<comment type="caution">
    <text evidence="9">The sequence shown here is derived from an EMBL/GenBank/DDBJ whole genome shotgun (WGS) entry which is preliminary data.</text>
</comment>
<evidence type="ECO:0000256" key="5">
    <source>
        <dbReference type="ARBA" id="ARBA00022839"/>
    </source>
</evidence>
<dbReference type="GO" id="GO:0005634">
    <property type="term" value="C:nucleus"/>
    <property type="evidence" value="ECO:0007669"/>
    <property type="project" value="UniProtKB-SubCell"/>
</dbReference>
<dbReference type="SUPFAM" id="SSF53098">
    <property type="entry name" value="Ribonuclease H-like"/>
    <property type="match status" value="1"/>
</dbReference>
<dbReference type="GO" id="GO:0004527">
    <property type="term" value="F:exonuclease activity"/>
    <property type="evidence" value="ECO:0007669"/>
    <property type="project" value="UniProtKB-KW"/>
</dbReference>
<name>A0A8J1TU87_OWEFU</name>
<keyword evidence="5" id="KW-0269">Exonuclease</keyword>
<keyword evidence="10" id="KW-1185">Reference proteome</keyword>
<sequence>MPPNRAIVLCDFTDKKSRLKIEQRLKRAFLRQIKITHQLKGSKPEPSNVMDQTKIKCNDQEEDKNLIKRSPSKIPYIETNSLEAISDIDQTKIGPSYDNDPGEGSSSAVDKNCMLTSAAPSIKGKPSRWIRSEADYVALDCEFVGVPPNDTSALGRCSIVGWSGEVLLDIYAKPDLPITHYRTRWSGIRRSDMRNAVPIEHALNAIKKIIQGKIVVGHALSNDFRVLKIQHPLCDTRDTDKYIPLKKMAGMSPRGQAGLKKLAKALLDRDIQVGKKGHSSIEDSQATMEIYKLVHSQWEYDVSIGEYPRGLTNNESKKKNKSVELAGIEQDTSNNKRKQTISDSETENNKKAKPNPGPASHSKAKTVDSYGYGYGYGFGTVQSTYLSDHFWPQF</sequence>
<evidence type="ECO:0000256" key="2">
    <source>
        <dbReference type="ARBA" id="ARBA00022552"/>
    </source>
</evidence>
<dbReference type="Proteomes" id="UP000749559">
    <property type="component" value="Unassembled WGS sequence"/>
</dbReference>
<dbReference type="AlphaFoldDB" id="A0A8J1TU87"/>
<dbReference type="EMBL" id="CAIIXF020000007">
    <property type="protein sequence ID" value="CAH1789819.1"/>
    <property type="molecule type" value="Genomic_DNA"/>
</dbReference>
<dbReference type="GO" id="GO:0006364">
    <property type="term" value="P:rRNA processing"/>
    <property type="evidence" value="ECO:0007669"/>
    <property type="project" value="UniProtKB-KW"/>
</dbReference>
<evidence type="ECO:0000256" key="7">
    <source>
        <dbReference type="ARBA" id="ARBA00025599"/>
    </source>
</evidence>
<dbReference type="InterPro" id="IPR012337">
    <property type="entry name" value="RNaseH-like_sf"/>
</dbReference>
<accession>A0A8J1TU87</accession>
<comment type="subcellular location">
    <subcellularLocation>
        <location evidence="1">Nucleus</location>
    </subcellularLocation>
</comment>
<dbReference type="OrthoDB" id="16516at2759"/>
<comment type="function">
    <text evidence="7">Exoribonuclease involved in ribosome biosynthesis. Involved in the processing of ITS1, the internal transcribed spacer localized between the 18S and 5.8S rRNAs.</text>
</comment>
<evidence type="ECO:0000313" key="9">
    <source>
        <dbReference type="EMBL" id="CAH1789819.1"/>
    </source>
</evidence>